<evidence type="ECO:0000313" key="2">
    <source>
        <dbReference type="EMBL" id="PBK85087.1"/>
    </source>
</evidence>
<accession>A0A2H3D7P5</accession>
<dbReference type="AlphaFoldDB" id="A0A2H3D7P5"/>
<feature type="compositionally biased region" description="Basic residues" evidence="1">
    <location>
        <begin position="30"/>
        <end position="41"/>
    </location>
</feature>
<reference evidence="3" key="1">
    <citation type="journal article" date="2017" name="Nat. Ecol. Evol.">
        <title>Genome expansion and lineage-specific genetic innovations in the forest pathogenic fungi Armillaria.</title>
        <authorList>
            <person name="Sipos G."/>
            <person name="Prasanna A.N."/>
            <person name="Walter M.C."/>
            <person name="O'Connor E."/>
            <person name="Balint B."/>
            <person name="Krizsan K."/>
            <person name="Kiss B."/>
            <person name="Hess J."/>
            <person name="Varga T."/>
            <person name="Slot J."/>
            <person name="Riley R."/>
            <person name="Boka B."/>
            <person name="Rigling D."/>
            <person name="Barry K."/>
            <person name="Lee J."/>
            <person name="Mihaltcheva S."/>
            <person name="LaButti K."/>
            <person name="Lipzen A."/>
            <person name="Waldron R."/>
            <person name="Moloney N.M."/>
            <person name="Sperisen C."/>
            <person name="Kredics L."/>
            <person name="Vagvoelgyi C."/>
            <person name="Patrignani A."/>
            <person name="Fitzpatrick D."/>
            <person name="Nagy I."/>
            <person name="Doyle S."/>
            <person name="Anderson J.B."/>
            <person name="Grigoriev I.V."/>
            <person name="Gueldener U."/>
            <person name="Muensterkoetter M."/>
            <person name="Nagy L.G."/>
        </authorList>
    </citation>
    <scope>NUCLEOTIDE SEQUENCE [LARGE SCALE GENOMIC DNA]</scope>
    <source>
        <strain evidence="3">Ar21-2</strain>
    </source>
</reference>
<feature type="region of interest" description="Disordered" evidence="1">
    <location>
        <begin position="22"/>
        <end position="41"/>
    </location>
</feature>
<protein>
    <submittedName>
        <fullName evidence="2">Uncharacterized protein</fullName>
    </submittedName>
</protein>
<dbReference type="InParanoid" id="A0A2H3D7P5"/>
<dbReference type="OrthoDB" id="10461472at2759"/>
<dbReference type="EMBL" id="KZ293693">
    <property type="protein sequence ID" value="PBK85087.1"/>
    <property type="molecule type" value="Genomic_DNA"/>
</dbReference>
<dbReference type="Proteomes" id="UP000217790">
    <property type="component" value="Unassembled WGS sequence"/>
</dbReference>
<evidence type="ECO:0000313" key="3">
    <source>
        <dbReference type="Proteomes" id="UP000217790"/>
    </source>
</evidence>
<keyword evidence="3" id="KW-1185">Reference proteome</keyword>
<evidence type="ECO:0000256" key="1">
    <source>
        <dbReference type="SAM" id="MobiDB-lite"/>
    </source>
</evidence>
<name>A0A2H3D7P5_ARMGA</name>
<proteinExistence type="predicted"/>
<organism evidence="2 3">
    <name type="scientific">Armillaria gallica</name>
    <name type="common">Bulbous honey fungus</name>
    <name type="synonym">Armillaria bulbosa</name>
    <dbReference type="NCBI Taxonomy" id="47427"/>
    <lineage>
        <taxon>Eukaryota</taxon>
        <taxon>Fungi</taxon>
        <taxon>Dikarya</taxon>
        <taxon>Basidiomycota</taxon>
        <taxon>Agaricomycotina</taxon>
        <taxon>Agaricomycetes</taxon>
        <taxon>Agaricomycetidae</taxon>
        <taxon>Agaricales</taxon>
        <taxon>Marasmiineae</taxon>
        <taxon>Physalacriaceae</taxon>
        <taxon>Armillaria</taxon>
    </lineage>
</organism>
<sequence>MPERNVERKTFRNRMERAIRDSDHRVPSVSHRHRGLYQQHPRLRSPSKNLLLVVHWFTVCDPLFTRLLSFLPKSTISFLIHAPWKTSPLLTVPAVGLLHTNASLRCTFMASGVLR</sequence>
<gene>
    <name evidence="2" type="ORF">ARMGADRAFT_591499</name>
</gene>